<keyword evidence="11" id="KW-1185">Reference proteome</keyword>
<feature type="domain" description="Response regulatory" evidence="8">
    <location>
        <begin position="2"/>
        <end position="116"/>
    </location>
</feature>
<feature type="modified residue" description="4-aspartylphosphate" evidence="6">
    <location>
        <position position="51"/>
    </location>
</feature>
<dbReference type="InterPro" id="IPR001867">
    <property type="entry name" value="OmpR/PhoB-type_DNA-bd"/>
</dbReference>
<dbReference type="InterPro" id="IPR039420">
    <property type="entry name" value="WalR-like"/>
</dbReference>
<name>A0A501W589_9BACT</name>
<dbReference type="EMBL" id="VFRQ01000004">
    <property type="protein sequence ID" value="TPE44428.1"/>
    <property type="molecule type" value="Genomic_DNA"/>
</dbReference>
<dbReference type="InterPro" id="IPR011006">
    <property type="entry name" value="CheY-like_superfamily"/>
</dbReference>
<dbReference type="Pfam" id="PF00072">
    <property type="entry name" value="Response_reg"/>
    <property type="match status" value="1"/>
</dbReference>
<evidence type="ECO:0000259" key="8">
    <source>
        <dbReference type="PROSITE" id="PS50110"/>
    </source>
</evidence>
<dbReference type="PROSITE" id="PS50110">
    <property type="entry name" value="RESPONSE_REGULATORY"/>
    <property type="match status" value="1"/>
</dbReference>
<dbReference type="SMART" id="SM00862">
    <property type="entry name" value="Trans_reg_C"/>
    <property type="match status" value="1"/>
</dbReference>
<evidence type="ECO:0000256" key="5">
    <source>
        <dbReference type="ARBA" id="ARBA00023163"/>
    </source>
</evidence>
<dbReference type="SMART" id="SM00448">
    <property type="entry name" value="REC"/>
    <property type="match status" value="1"/>
</dbReference>
<dbReference type="GO" id="GO:0005829">
    <property type="term" value="C:cytosol"/>
    <property type="evidence" value="ECO:0007669"/>
    <property type="project" value="TreeGrafter"/>
</dbReference>
<evidence type="ECO:0000256" key="1">
    <source>
        <dbReference type="ARBA" id="ARBA00022553"/>
    </source>
</evidence>
<dbReference type="GO" id="GO:0006355">
    <property type="term" value="P:regulation of DNA-templated transcription"/>
    <property type="evidence" value="ECO:0007669"/>
    <property type="project" value="InterPro"/>
</dbReference>
<evidence type="ECO:0000259" key="9">
    <source>
        <dbReference type="PROSITE" id="PS51755"/>
    </source>
</evidence>
<dbReference type="SUPFAM" id="SSF52172">
    <property type="entry name" value="CheY-like"/>
    <property type="match status" value="1"/>
</dbReference>
<dbReference type="RefSeq" id="WP_140621319.1">
    <property type="nucleotide sequence ID" value="NZ_VFRQ01000004.1"/>
</dbReference>
<dbReference type="PROSITE" id="PS51755">
    <property type="entry name" value="OMPR_PHOB"/>
    <property type="match status" value="1"/>
</dbReference>
<comment type="caution">
    <text evidence="10">The sequence shown here is derived from an EMBL/GenBank/DDBJ whole genome shotgun (WGS) entry which is preliminary data.</text>
</comment>
<keyword evidence="5" id="KW-0804">Transcription</keyword>
<keyword evidence="4 7" id="KW-0238">DNA-binding</keyword>
<sequence>MKLLIVEDEQALREETASYLTERGYLCELAGNYAEAEDKMLLYEYDTIVLDISLPDGDGLQLLRHLKKHRPDAGVLILSAKDSLPDKLEGLNLGADDYITKPFHLEELNARINALIRRKSLSGTPEIKAGEVLIDTAAKTVHVRDEALTLTRKEYELLLYLILNQNRVVSQQAIAEHLWGNSYDMADNFNFIYLHIRNLRKKLRASTGNDHIKTMYGMGYKWESA</sequence>
<protein>
    <submittedName>
        <fullName evidence="10">Response regulator transcription factor</fullName>
    </submittedName>
</protein>
<keyword evidence="1 6" id="KW-0597">Phosphoprotein</keyword>
<dbReference type="CDD" id="cd00383">
    <property type="entry name" value="trans_reg_C"/>
    <property type="match status" value="1"/>
</dbReference>
<evidence type="ECO:0000256" key="7">
    <source>
        <dbReference type="PROSITE-ProRule" id="PRU01091"/>
    </source>
</evidence>
<accession>A0A501W589</accession>
<proteinExistence type="predicted"/>
<reference evidence="10 11" key="1">
    <citation type="submission" date="2019-06" db="EMBL/GenBank/DDBJ databases">
        <title>A novel bacterium of genus Pontibacter, isolated from marine sediment.</title>
        <authorList>
            <person name="Huang H."/>
            <person name="Mo K."/>
            <person name="Hu Y."/>
        </authorList>
    </citation>
    <scope>NUCLEOTIDE SEQUENCE [LARGE SCALE GENOMIC DNA]</scope>
    <source>
        <strain evidence="10 11">HB172049</strain>
    </source>
</reference>
<keyword evidence="2" id="KW-0902">Two-component regulatory system</keyword>
<dbReference type="Pfam" id="PF00486">
    <property type="entry name" value="Trans_reg_C"/>
    <property type="match status" value="1"/>
</dbReference>
<dbReference type="GO" id="GO:0032993">
    <property type="term" value="C:protein-DNA complex"/>
    <property type="evidence" value="ECO:0007669"/>
    <property type="project" value="TreeGrafter"/>
</dbReference>
<dbReference type="Gene3D" id="3.40.50.2300">
    <property type="match status" value="1"/>
</dbReference>
<dbReference type="GO" id="GO:0000976">
    <property type="term" value="F:transcription cis-regulatory region binding"/>
    <property type="evidence" value="ECO:0007669"/>
    <property type="project" value="TreeGrafter"/>
</dbReference>
<evidence type="ECO:0000313" key="11">
    <source>
        <dbReference type="Proteomes" id="UP000316727"/>
    </source>
</evidence>
<dbReference type="PANTHER" id="PTHR48111:SF22">
    <property type="entry name" value="REGULATOR OF RPOS"/>
    <property type="match status" value="1"/>
</dbReference>
<gene>
    <name evidence="10" type="ORF">FJM65_09800</name>
</gene>
<evidence type="ECO:0000256" key="4">
    <source>
        <dbReference type="ARBA" id="ARBA00023125"/>
    </source>
</evidence>
<dbReference type="Proteomes" id="UP000316727">
    <property type="component" value="Unassembled WGS sequence"/>
</dbReference>
<dbReference type="Gene3D" id="1.10.10.10">
    <property type="entry name" value="Winged helix-like DNA-binding domain superfamily/Winged helix DNA-binding domain"/>
    <property type="match status" value="1"/>
</dbReference>
<dbReference type="Gene3D" id="6.10.250.690">
    <property type="match status" value="1"/>
</dbReference>
<evidence type="ECO:0000256" key="2">
    <source>
        <dbReference type="ARBA" id="ARBA00023012"/>
    </source>
</evidence>
<evidence type="ECO:0000256" key="3">
    <source>
        <dbReference type="ARBA" id="ARBA00023015"/>
    </source>
</evidence>
<dbReference type="PANTHER" id="PTHR48111">
    <property type="entry name" value="REGULATOR OF RPOS"/>
    <property type="match status" value="1"/>
</dbReference>
<dbReference type="GO" id="GO:0000156">
    <property type="term" value="F:phosphorelay response regulator activity"/>
    <property type="evidence" value="ECO:0007669"/>
    <property type="project" value="TreeGrafter"/>
</dbReference>
<organism evidence="10 11">
    <name type="scientific">Pontibacter mangrovi</name>
    <dbReference type="NCBI Taxonomy" id="2589816"/>
    <lineage>
        <taxon>Bacteria</taxon>
        <taxon>Pseudomonadati</taxon>
        <taxon>Bacteroidota</taxon>
        <taxon>Cytophagia</taxon>
        <taxon>Cytophagales</taxon>
        <taxon>Hymenobacteraceae</taxon>
        <taxon>Pontibacter</taxon>
    </lineage>
</organism>
<keyword evidence="3" id="KW-0805">Transcription regulation</keyword>
<feature type="domain" description="OmpR/PhoB-type" evidence="9">
    <location>
        <begin position="124"/>
        <end position="224"/>
    </location>
</feature>
<evidence type="ECO:0000256" key="6">
    <source>
        <dbReference type="PROSITE-ProRule" id="PRU00169"/>
    </source>
</evidence>
<dbReference type="AlphaFoldDB" id="A0A501W589"/>
<dbReference type="OrthoDB" id="9774822at2"/>
<evidence type="ECO:0000313" key="10">
    <source>
        <dbReference type="EMBL" id="TPE44428.1"/>
    </source>
</evidence>
<dbReference type="InterPro" id="IPR036388">
    <property type="entry name" value="WH-like_DNA-bd_sf"/>
</dbReference>
<dbReference type="InterPro" id="IPR001789">
    <property type="entry name" value="Sig_transdc_resp-reg_receiver"/>
</dbReference>
<feature type="DNA-binding region" description="OmpR/PhoB-type" evidence="7">
    <location>
        <begin position="124"/>
        <end position="224"/>
    </location>
</feature>